<reference evidence="1" key="3">
    <citation type="submission" date="2021-05" db="UniProtKB">
        <authorList>
            <consortium name="EnsemblPlants"/>
        </authorList>
    </citation>
    <scope>IDENTIFICATION</scope>
    <source>
        <strain evidence="1">cv. B73</strain>
    </source>
</reference>
<keyword evidence="2" id="KW-1185">Reference proteome</keyword>
<dbReference type="InterPro" id="IPR038898">
    <property type="entry name" value="BROX"/>
</dbReference>
<accession>A0A804MUT6</accession>
<reference evidence="2" key="1">
    <citation type="submission" date="2015-12" db="EMBL/GenBank/DDBJ databases">
        <title>Update maize B73 reference genome by single molecule sequencing technologies.</title>
        <authorList>
            <consortium name="Maize Genome Sequencing Project"/>
            <person name="Ware D."/>
        </authorList>
    </citation>
    <scope>NUCLEOTIDE SEQUENCE [LARGE SCALE GENOMIC DNA]</scope>
    <source>
        <strain evidence="2">cv. B73</strain>
    </source>
</reference>
<dbReference type="EnsemblPlants" id="Zm00001eb113060_T001">
    <property type="protein sequence ID" value="Zm00001eb113060_P001"/>
    <property type="gene ID" value="Zm00001eb113060"/>
</dbReference>
<protein>
    <submittedName>
        <fullName evidence="1">Uncharacterized protein</fullName>
    </submittedName>
</protein>
<reference evidence="1" key="2">
    <citation type="submission" date="2019-07" db="EMBL/GenBank/DDBJ databases">
        <authorList>
            <person name="Seetharam A."/>
            <person name="Woodhouse M."/>
            <person name="Cannon E."/>
        </authorList>
    </citation>
    <scope>NUCLEOTIDE SEQUENCE [LARGE SCALE GENOMIC DNA]</scope>
    <source>
        <strain evidence="1">cv. B73</strain>
    </source>
</reference>
<name>A0A804MUT6_MAIZE</name>
<dbReference type="PANTHER" id="PTHR23032">
    <property type="entry name" value="BRO1 DOMAIN-CONTAINING PROTEIN BROX"/>
    <property type="match status" value="1"/>
</dbReference>
<proteinExistence type="predicted"/>
<dbReference type="InParanoid" id="A0A804MUT6"/>
<evidence type="ECO:0000313" key="1">
    <source>
        <dbReference type="EnsemblPlants" id="Zm00001eb113060_P001"/>
    </source>
</evidence>
<dbReference type="PANTHER" id="PTHR23032:SF2">
    <property type="entry name" value="ENDOSOMAL TARGETING BRO1-LIKE DOMAIN-CONTAINING PROTEIN"/>
    <property type="match status" value="1"/>
</dbReference>
<dbReference type="Gramene" id="Zm00001eb113060_T001">
    <property type="protein sequence ID" value="Zm00001eb113060_P001"/>
    <property type="gene ID" value="Zm00001eb113060"/>
</dbReference>
<dbReference type="AlphaFoldDB" id="A0A804MUT6"/>
<organism evidence="1 2">
    <name type="scientific">Zea mays</name>
    <name type="common">Maize</name>
    <dbReference type="NCBI Taxonomy" id="4577"/>
    <lineage>
        <taxon>Eukaryota</taxon>
        <taxon>Viridiplantae</taxon>
        <taxon>Streptophyta</taxon>
        <taxon>Embryophyta</taxon>
        <taxon>Tracheophyta</taxon>
        <taxon>Spermatophyta</taxon>
        <taxon>Magnoliopsida</taxon>
        <taxon>Liliopsida</taxon>
        <taxon>Poales</taxon>
        <taxon>Poaceae</taxon>
        <taxon>PACMAD clade</taxon>
        <taxon>Panicoideae</taxon>
        <taxon>Andropogonodae</taxon>
        <taxon>Andropogoneae</taxon>
        <taxon>Tripsacinae</taxon>
        <taxon>Zea</taxon>
    </lineage>
</organism>
<dbReference type="Proteomes" id="UP000007305">
    <property type="component" value="Chromosome 2"/>
</dbReference>
<sequence length="364" mass="40446">MHIRYESLADFYPNDMSNTDLLKLDLQLDNYIDGIREDDRFKDITNLVDLSVKLVETKRHKKLGCGTSIPEKYAIGGKRRKRRSIIQEEVAVFVPTVRVPVASDVAHPLAGMVSEDLVVGRLSSRTPRSRDVSAVQELQHALEGVLLPVVLGLTTTKESRLESSVQFSWKTLDDDQANLLLLPKNSQGGGERKVSEDGKKDAVGSLLSASGCLHYSVHGILVQIPAQVKKSFPSYLHEGMLEAISIQALAQPCTTTLVSCSTRAASRQTMSVQSAASLQLMTYFRELKGLVECLLGRSCHKGRVPPPWGVMKNMHKEIPDVACKKFQVYRQGTSCRALIHSGRMLMASLRFRVPRSIRTMTKMK</sequence>
<evidence type="ECO:0000313" key="2">
    <source>
        <dbReference type="Proteomes" id="UP000007305"/>
    </source>
</evidence>